<reference evidence="1 2" key="1">
    <citation type="submission" date="2021-06" db="EMBL/GenBank/DDBJ databases">
        <title>Bacillus sp. RD4P76, an endophyte from a halophyte.</title>
        <authorList>
            <person name="Sun J.-Q."/>
        </authorList>
    </citation>
    <scope>NUCLEOTIDE SEQUENCE [LARGE SCALE GENOMIC DNA]</scope>
    <source>
        <strain evidence="1 2">JCM 17098</strain>
    </source>
</reference>
<comment type="caution">
    <text evidence="1">The sequence shown here is derived from an EMBL/GenBank/DDBJ whole genome shotgun (WGS) entry which is preliminary data.</text>
</comment>
<dbReference type="EMBL" id="JAHQCR010000050">
    <property type="protein sequence ID" value="MBU9722108.1"/>
    <property type="molecule type" value="Genomic_DNA"/>
</dbReference>
<protein>
    <recommendedName>
        <fullName evidence="3">DUF1835 domain-containing protein</fullName>
    </recommendedName>
</protein>
<organism evidence="1 2">
    <name type="scientific">Evansella alkalicola</name>
    <dbReference type="NCBI Taxonomy" id="745819"/>
    <lineage>
        <taxon>Bacteria</taxon>
        <taxon>Bacillati</taxon>
        <taxon>Bacillota</taxon>
        <taxon>Bacilli</taxon>
        <taxon>Bacillales</taxon>
        <taxon>Bacillaceae</taxon>
        <taxon>Evansella</taxon>
    </lineage>
</organism>
<gene>
    <name evidence="1" type="ORF">KS407_11745</name>
</gene>
<accession>A0ABS6JU46</accession>
<evidence type="ECO:0000313" key="2">
    <source>
        <dbReference type="Proteomes" id="UP000790580"/>
    </source>
</evidence>
<sequence>MVLTIAPKNRGVINVVKSLISENKIKEIFIGEPLSITGRRQFSSDEKKNYKEYGHITNKIIHAIYGDNISFSNITSSNSVIIWYSDESKCLHEIIRQIKTVKQRKTNVYIIDSTNNSGSSHYENYFSIKNDSSIPIVLGFFYYYLTRKPLPEHFSSKCFKTNEAYRWLIEQYTLEKVSEWSGLDGRSLSILYKLLYEGTDLHHHLVFPDNHSEVNIQCIRSICLLSSFSPENEFIKTLPISYDGIDLMGAWHEQRYKGPNITDCYDSKSGYYGNKVNLYDWGFADRFDVDPFPLYKAN</sequence>
<dbReference type="SUPFAM" id="SSF53706">
    <property type="entry name" value="Formate dehydrogenase/DMSO reductase, domains 1-3"/>
    <property type="match status" value="1"/>
</dbReference>
<keyword evidence="2" id="KW-1185">Reference proteome</keyword>
<dbReference type="RefSeq" id="WP_088076353.1">
    <property type="nucleotide sequence ID" value="NZ_JAHQCR010000050.1"/>
</dbReference>
<dbReference type="Gene3D" id="3.40.228.10">
    <property type="entry name" value="Dimethylsulfoxide Reductase, domain 2"/>
    <property type="match status" value="1"/>
</dbReference>
<evidence type="ECO:0000313" key="1">
    <source>
        <dbReference type="EMBL" id="MBU9722108.1"/>
    </source>
</evidence>
<name>A0ABS6JU46_9BACI</name>
<proteinExistence type="predicted"/>
<evidence type="ECO:0008006" key="3">
    <source>
        <dbReference type="Google" id="ProtNLM"/>
    </source>
</evidence>
<dbReference type="Proteomes" id="UP000790580">
    <property type="component" value="Unassembled WGS sequence"/>
</dbReference>